<dbReference type="AlphaFoldDB" id="A0AAD7SN68"/>
<gene>
    <name evidence="1" type="ORF">AAFF_G00322940</name>
</gene>
<protein>
    <submittedName>
        <fullName evidence="1">Uncharacterized protein</fullName>
    </submittedName>
</protein>
<organism evidence="1 2">
    <name type="scientific">Aldrovandia affinis</name>
    <dbReference type="NCBI Taxonomy" id="143900"/>
    <lineage>
        <taxon>Eukaryota</taxon>
        <taxon>Metazoa</taxon>
        <taxon>Chordata</taxon>
        <taxon>Craniata</taxon>
        <taxon>Vertebrata</taxon>
        <taxon>Euteleostomi</taxon>
        <taxon>Actinopterygii</taxon>
        <taxon>Neopterygii</taxon>
        <taxon>Teleostei</taxon>
        <taxon>Notacanthiformes</taxon>
        <taxon>Halosauridae</taxon>
        <taxon>Aldrovandia</taxon>
    </lineage>
</organism>
<evidence type="ECO:0000313" key="2">
    <source>
        <dbReference type="Proteomes" id="UP001221898"/>
    </source>
</evidence>
<sequence>MFLSKASTSIKTRFLLPNLNDSSSSSGPHISIRLSLRSVILPASVIKRGSVLLSHLWCQVFLRFCVDSIAR</sequence>
<keyword evidence="2" id="KW-1185">Reference proteome</keyword>
<evidence type="ECO:0000313" key="1">
    <source>
        <dbReference type="EMBL" id="KAJ8405303.1"/>
    </source>
</evidence>
<proteinExistence type="predicted"/>
<accession>A0AAD7SN68</accession>
<reference evidence="1" key="1">
    <citation type="journal article" date="2023" name="Science">
        <title>Genome structures resolve the early diversification of teleost fishes.</title>
        <authorList>
            <person name="Parey E."/>
            <person name="Louis A."/>
            <person name="Montfort J."/>
            <person name="Bouchez O."/>
            <person name="Roques C."/>
            <person name="Iampietro C."/>
            <person name="Lluch J."/>
            <person name="Castinel A."/>
            <person name="Donnadieu C."/>
            <person name="Desvignes T."/>
            <person name="Floi Bucao C."/>
            <person name="Jouanno E."/>
            <person name="Wen M."/>
            <person name="Mejri S."/>
            <person name="Dirks R."/>
            <person name="Jansen H."/>
            <person name="Henkel C."/>
            <person name="Chen W.J."/>
            <person name="Zahm M."/>
            <person name="Cabau C."/>
            <person name="Klopp C."/>
            <person name="Thompson A.W."/>
            <person name="Robinson-Rechavi M."/>
            <person name="Braasch I."/>
            <person name="Lecointre G."/>
            <person name="Bobe J."/>
            <person name="Postlethwait J.H."/>
            <person name="Berthelot C."/>
            <person name="Roest Crollius H."/>
            <person name="Guiguen Y."/>
        </authorList>
    </citation>
    <scope>NUCLEOTIDE SEQUENCE</scope>
    <source>
        <strain evidence="1">NC1722</strain>
    </source>
</reference>
<name>A0AAD7SN68_9TELE</name>
<dbReference type="EMBL" id="JAINUG010000049">
    <property type="protein sequence ID" value="KAJ8405303.1"/>
    <property type="molecule type" value="Genomic_DNA"/>
</dbReference>
<dbReference type="Proteomes" id="UP001221898">
    <property type="component" value="Unassembled WGS sequence"/>
</dbReference>
<comment type="caution">
    <text evidence="1">The sequence shown here is derived from an EMBL/GenBank/DDBJ whole genome shotgun (WGS) entry which is preliminary data.</text>
</comment>